<organism evidence="3 4">
    <name type="scientific">Pseudonocardia alaniniphila</name>
    <dbReference type="NCBI Taxonomy" id="75291"/>
    <lineage>
        <taxon>Bacteria</taxon>
        <taxon>Bacillati</taxon>
        <taxon>Actinomycetota</taxon>
        <taxon>Actinomycetes</taxon>
        <taxon>Pseudonocardiales</taxon>
        <taxon>Pseudonocardiaceae</taxon>
        <taxon>Pseudonocardia</taxon>
    </lineage>
</organism>
<dbReference type="InterPro" id="IPR003673">
    <property type="entry name" value="CoA-Trfase_fam_III"/>
</dbReference>
<dbReference type="Gene3D" id="3.40.50.10540">
    <property type="entry name" value="Crotonobetainyl-coa:carnitine coa-transferase, domain 1"/>
    <property type="match status" value="1"/>
</dbReference>
<dbReference type="InterPro" id="IPR050509">
    <property type="entry name" value="CoA-transferase_III"/>
</dbReference>
<dbReference type="SUPFAM" id="SSF89796">
    <property type="entry name" value="CoA-transferase family III (CaiB/BaiF)"/>
    <property type="match status" value="1"/>
</dbReference>
<dbReference type="PANTHER" id="PTHR48228:SF6">
    <property type="entry name" value="L-CARNITINE COA-TRANSFERASE"/>
    <property type="match status" value="1"/>
</dbReference>
<dbReference type="InterPro" id="IPR044855">
    <property type="entry name" value="CoA-Trfase_III_dom3_sf"/>
</dbReference>
<reference evidence="3 4" key="1">
    <citation type="submission" date="2022-03" db="EMBL/GenBank/DDBJ databases">
        <title>Pseudonocardia alaer sp. nov., a novel actinomycete isolated from reed forest soil.</title>
        <authorList>
            <person name="Wang L."/>
        </authorList>
    </citation>
    <scope>NUCLEOTIDE SEQUENCE [LARGE SCALE GENOMIC DNA]</scope>
    <source>
        <strain evidence="3 4">Y-16303</strain>
    </source>
</reference>
<protein>
    <submittedName>
        <fullName evidence="3">CoA transferase</fullName>
    </submittedName>
</protein>
<dbReference type="GO" id="GO:0016740">
    <property type="term" value="F:transferase activity"/>
    <property type="evidence" value="ECO:0007669"/>
    <property type="project" value="UniProtKB-KW"/>
</dbReference>
<evidence type="ECO:0000256" key="1">
    <source>
        <dbReference type="ARBA" id="ARBA00008383"/>
    </source>
</evidence>
<gene>
    <name evidence="3" type="ORF">MMF94_03985</name>
</gene>
<name>A0ABS9T8H0_9PSEU</name>
<accession>A0ABS9T8H0</accession>
<dbReference type="Proteomes" id="UP001299970">
    <property type="component" value="Unassembled WGS sequence"/>
</dbReference>
<dbReference type="Pfam" id="PF02515">
    <property type="entry name" value="CoA_transf_3"/>
    <property type="match status" value="1"/>
</dbReference>
<comment type="caution">
    <text evidence="3">The sequence shown here is derived from an EMBL/GenBank/DDBJ whole genome shotgun (WGS) entry which is preliminary data.</text>
</comment>
<keyword evidence="4" id="KW-1185">Reference proteome</keyword>
<comment type="similarity">
    <text evidence="1">Belongs to the CoA-transferase III family.</text>
</comment>
<evidence type="ECO:0000313" key="4">
    <source>
        <dbReference type="Proteomes" id="UP001299970"/>
    </source>
</evidence>
<dbReference type="Gene3D" id="3.30.1540.10">
    <property type="entry name" value="formyl-coa transferase, domain 3"/>
    <property type="match status" value="1"/>
</dbReference>
<sequence length="412" mass="43841">MTIAEAKLDATGTASAGPLAGIRVLELGNFIAAPTAGRLLGDFGAEVVKIERPGSGDELRRWRLHGGETSLLFRTLGRNKRSVTVDMRSSEGRDIVLRLAAQSDVVLENFRPGTLERWGLGPDRLREQNPQLVVVRVSGYGQSGPYRDRPGFGGVAEAIGGLRALTGNPGLPPTRVGISLADSVAGLYAVIGALMGLLARERAGGEVVDVALYEAVYSLMESLVPDYDAFGVVREQAGSGLPGIAPSNTYRCSDGRYIVISGNGDGIFVRLMHAIGRPDLATDPRLADNAGRVAHSDELDAAIGTWTAAHSQDEVASVLVAADVPNGPILTAEEIAKDPHFTERGMHERHHVRIAADDERDVVFPGVVPRLEHRPGQTRWLGPELGADTDEVLGAIGIDAAERERLRAEGVI</sequence>
<dbReference type="InterPro" id="IPR023606">
    <property type="entry name" value="CoA-Trfase_III_dom_1_sf"/>
</dbReference>
<dbReference type="RefSeq" id="WP_241034857.1">
    <property type="nucleotide sequence ID" value="NZ_BAAAJF010000009.1"/>
</dbReference>
<evidence type="ECO:0000313" key="3">
    <source>
        <dbReference type="EMBL" id="MCH6164835.1"/>
    </source>
</evidence>
<proteinExistence type="inferred from homology"/>
<dbReference type="EMBL" id="JAKXMK010000003">
    <property type="protein sequence ID" value="MCH6164835.1"/>
    <property type="molecule type" value="Genomic_DNA"/>
</dbReference>
<keyword evidence="2 3" id="KW-0808">Transferase</keyword>
<dbReference type="PANTHER" id="PTHR48228">
    <property type="entry name" value="SUCCINYL-COA--D-CITRAMALATE COA-TRANSFERASE"/>
    <property type="match status" value="1"/>
</dbReference>
<evidence type="ECO:0000256" key="2">
    <source>
        <dbReference type="ARBA" id="ARBA00022679"/>
    </source>
</evidence>